<dbReference type="GO" id="GO:0004523">
    <property type="term" value="F:RNA-DNA hybrid ribonuclease activity"/>
    <property type="evidence" value="ECO:0007669"/>
    <property type="project" value="InterPro"/>
</dbReference>
<proteinExistence type="predicted"/>
<dbReference type="GO" id="GO:0003676">
    <property type="term" value="F:nucleic acid binding"/>
    <property type="evidence" value="ECO:0007669"/>
    <property type="project" value="InterPro"/>
</dbReference>
<name>A0A7J8NP21_GOSRA</name>
<dbReference type="PANTHER" id="PTHR47723">
    <property type="entry name" value="OS05G0353850 PROTEIN"/>
    <property type="match status" value="1"/>
</dbReference>
<evidence type="ECO:0000259" key="1">
    <source>
        <dbReference type="Pfam" id="PF13456"/>
    </source>
</evidence>
<dbReference type="InterPro" id="IPR002156">
    <property type="entry name" value="RNaseH_domain"/>
</dbReference>
<dbReference type="EMBL" id="JABEZZ010000001">
    <property type="protein sequence ID" value="MBA0578708.1"/>
    <property type="molecule type" value="Genomic_DNA"/>
</dbReference>
<protein>
    <recommendedName>
        <fullName evidence="1">RNase H type-1 domain-containing protein</fullName>
    </recommendedName>
</protein>
<evidence type="ECO:0000313" key="3">
    <source>
        <dbReference type="Proteomes" id="UP000593578"/>
    </source>
</evidence>
<reference evidence="2 3" key="1">
    <citation type="journal article" date="2019" name="Genome Biol. Evol.">
        <title>Insights into the evolution of the New World diploid cottons (Gossypium, subgenus Houzingenia) based on genome sequencing.</title>
        <authorList>
            <person name="Grover C.E."/>
            <person name="Arick M.A. 2nd"/>
            <person name="Thrash A."/>
            <person name="Conover J.L."/>
            <person name="Sanders W.S."/>
            <person name="Peterson D.G."/>
            <person name="Frelichowski J.E."/>
            <person name="Scheffler J.A."/>
            <person name="Scheffler B.E."/>
            <person name="Wendel J.F."/>
        </authorList>
    </citation>
    <scope>NUCLEOTIDE SEQUENCE [LARGE SCALE GENOMIC DNA]</scope>
    <source>
        <strain evidence="2">8</strain>
        <tissue evidence="2">Leaf</tissue>
    </source>
</reference>
<dbReference type="PANTHER" id="PTHR47723:SF21">
    <property type="entry name" value="POLYNUCLEOTIDYL TRANSFERASE, RIBONUCLEASE H-LIKE SUPERFAMILY PROTEIN"/>
    <property type="match status" value="1"/>
</dbReference>
<dbReference type="InterPro" id="IPR053151">
    <property type="entry name" value="RNase_H-like"/>
</dbReference>
<accession>A0A7J8NP21</accession>
<evidence type="ECO:0000313" key="2">
    <source>
        <dbReference type="EMBL" id="MBA0578708.1"/>
    </source>
</evidence>
<dbReference type="Proteomes" id="UP000593578">
    <property type="component" value="Unassembled WGS sequence"/>
</dbReference>
<dbReference type="Pfam" id="PF13456">
    <property type="entry name" value="RVT_3"/>
    <property type="match status" value="1"/>
</dbReference>
<gene>
    <name evidence="2" type="ORF">Gorai_020982</name>
</gene>
<organism evidence="2 3">
    <name type="scientific">Gossypium raimondii</name>
    <name type="common">Peruvian cotton</name>
    <name type="synonym">Gossypium klotzschianum subsp. raimondii</name>
    <dbReference type="NCBI Taxonomy" id="29730"/>
    <lineage>
        <taxon>Eukaryota</taxon>
        <taxon>Viridiplantae</taxon>
        <taxon>Streptophyta</taxon>
        <taxon>Embryophyta</taxon>
        <taxon>Tracheophyta</taxon>
        <taxon>Spermatophyta</taxon>
        <taxon>Magnoliopsida</taxon>
        <taxon>eudicotyledons</taxon>
        <taxon>Gunneridae</taxon>
        <taxon>Pentapetalae</taxon>
        <taxon>rosids</taxon>
        <taxon>malvids</taxon>
        <taxon>Malvales</taxon>
        <taxon>Malvaceae</taxon>
        <taxon>Malvoideae</taxon>
        <taxon>Gossypium</taxon>
    </lineage>
</organism>
<sequence>MLQRHQAATSPFSLVRDIKQFCARTMQVEIRHIPREANQIANMMAKLAGNGQHELLVYNSAPLAVLHLLGSPRIWKAYIINYLLSNIDEERILSVPLARSVQNDMLIWEVKNIDEYTVHSGYKLLLDISMPPNDSTEYKIGQESTLHAIFECEIARRAIQLAEDMGFQSMEVEGDAHMIIRRLIDAQTDRSNIGTYIIDGKQVVACFGAFRFRFCSKNINLVAHQQATKGFDFNEIGWRSYEKSPRLRQETIASGL</sequence>
<feature type="domain" description="RNase H type-1" evidence="1">
    <location>
        <begin position="156"/>
        <end position="229"/>
    </location>
</feature>
<dbReference type="AlphaFoldDB" id="A0A7J8NP21"/>
<comment type="caution">
    <text evidence="2">The sequence shown here is derived from an EMBL/GenBank/DDBJ whole genome shotgun (WGS) entry which is preliminary data.</text>
</comment>